<evidence type="ECO:0000256" key="8">
    <source>
        <dbReference type="ARBA" id="ARBA00023125"/>
    </source>
</evidence>
<dbReference type="InterPro" id="IPR013825">
    <property type="entry name" value="Topo_IA_cen_sub2"/>
</dbReference>
<evidence type="ECO:0000256" key="10">
    <source>
        <dbReference type="HAMAP-Rule" id="MF_00952"/>
    </source>
</evidence>
<feature type="active site" description="O-(5'-phospho-DNA)-tyrosine intermediate" evidence="10">
    <location>
        <position position="298"/>
    </location>
</feature>
<feature type="site" description="Interaction with DNA" evidence="10">
    <location>
        <position position="143"/>
    </location>
</feature>
<evidence type="ECO:0000256" key="9">
    <source>
        <dbReference type="ARBA" id="ARBA00023235"/>
    </source>
</evidence>
<dbReference type="InterPro" id="IPR023406">
    <property type="entry name" value="Topo_IA_AS"/>
</dbReference>
<dbReference type="PANTHER" id="PTHR42785">
    <property type="entry name" value="DNA TOPOISOMERASE, TYPE IA, CORE"/>
    <property type="match status" value="1"/>
</dbReference>
<dbReference type="Gene3D" id="3.30.65.10">
    <property type="entry name" value="Bacterial Topoisomerase I, domain 1"/>
    <property type="match status" value="1"/>
</dbReference>
<keyword evidence="4" id="KW-0863">Zinc-finger</keyword>
<dbReference type="SUPFAM" id="SSF57783">
    <property type="entry name" value="Zinc beta-ribbon"/>
    <property type="match status" value="1"/>
</dbReference>
<dbReference type="SMART" id="SM00437">
    <property type="entry name" value="TOP1Ac"/>
    <property type="match status" value="1"/>
</dbReference>
<comment type="function">
    <text evidence="10">Releases the supercoiling and torsional tension of DNA, which is introduced during the DNA replication and transcription, by transiently cleaving and rejoining one strand of the DNA duplex. Introduces a single-strand break via transesterification at a target site in duplex DNA. The scissile phosphodiester is attacked by the catalytic tyrosine of the enzyme, resulting in the formation of a DNA-(5'-phosphotyrosyl)-enzyme intermediate and the expulsion of a 3'-OH DNA strand. The free DNA strand then undergoes passage around the unbroken strand, thus removing DNA supercoils. Finally, in the religation step, the DNA 3'-OH attacks the covalent intermediate to expel the active-site tyrosine and restore the DNA phosphodiester backbone.</text>
</comment>
<dbReference type="Gene3D" id="3.40.50.140">
    <property type="match status" value="1"/>
</dbReference>
<dbReference type="EC" id="5.6.2.1" evidence="10"/>
<dbReference type="InterPro" id="IPR028612">
    <property type="entry name" value="Topoisom_1_IA"/>
</dbReference>
<dbReference type="PRINTS" id="PR00417">
    <property type="entry name" value="PRTPISMRASEI"/>
</dbReference>
<dbReference type="EMBL" id="JAQIFT010000048">
    <property type="protein sequence ID" value="MDA3732484.1"/>
    <property type="molecule type" value="Genomic_DNA"/>
</dbReference>
<reference evidence="13" key="1">
    <citation type="journal article" date="2023" name="Int. J. Syst. Evol. Microbiol.">
        <title>&lt;i&gt;Holtiella tumoricola&lt;/i&gt; gen. nov. sp. nov., isolated from a human clinical sample.</title>
        <authorList>
            <person name="Allen-Vercoe E."/>
            <person name="Daigneault M.C."/>
            <person name="Vancuren S.J."/>
            <person name="Cochrane K."/>
            <person name="O'Neal L.L."/>
            <person name="Sankaranarayanan K."/>
            <person name="Lawson P.A."/>
        </authorList>
    </citation>
    <scope>NUCLEOTIDE SEQUENCE</scope>
    <source>
        <strain evidence="13">CC70A</strain>
    </source>
</reference>
<feature type="site" description="Interaction with DNA" evidence="10">
    <location>
        <position position="33"/>
    </location>
</feature>
<dbReference type="PROSITE" id="PS00396">
    <property type="entry name" value="TOPO_IA_1"/>
    <property type="match status" value="1"/>
</dbReference>
<keyword evidence="14" id="KW-1185">Reference proteome</keyword>
<dbReference type="CDD" id="cd00186">
    <property type="entry name" value="TOP1Ac"/>
    <property type="match status" value="1"/>
</dbReference>
<dbReference type="InterPro" id="IPR013497">
    <property type="entry name" value="Topo_IA_cen"/>
</dbReference>
<protein>
    <recommendedName>
        <fullName evidence="10">DNA topoisomerase 1</fullName>
        <ecNumber evidence="10">5.6.2.1</ecNumber>
    </recommendedName>
    <alternativeName>
        <fullName evidence="10">DNA topoisomerase I</fullName>
    </alternativeName>
</protein>
<feature type="site" description="Interaction with DNA" evidence="10">
    <location>
        <position position="300"/>
    </location>
</feature>
<dbReference type="Pfam" id="PF01131">
    <property type="entry name" value="Topoisom_bac"/>
    <property type="match status" value="1"/>
</dbReference>
<proteinExistence type="inferred from homology"/>
<dbReference type="SMART" id="SM00436">
    <property type="entry name" value="TOP1Bc"/>
    <property type="match status" value="1"/>
</dbReference>
<keyword evidence="9 10" id="KW-0413">Isomerase</keyword>
<dbReference type="InterPro" id="IPR013498">
    <property type="entry name" value="Topo_IA_Znf"/>
</dbReference>
<evidence type="ECO:0000256" key="7">
    <source>
        <dbReference type="ARBA" id="ARBA00023029"/>
    </source>
</evidence>
<evidence type="ECO:0000256" key="3">
    <source>
        <dbReference type="ARBA" id="ARBA00022723"/>
    </source>
</evidence>
<evidence type="ECO:0000256" key="1">
    <source>
        <dbReference type="ARBA" id="ARBA00000213"/>
    </source>
</evidence>
<evidence type="ECO:0000256" key="6">
    <source>
        <dbReference type="ARBA" id="ARBA00022842"/>
    </source>
</evidence>
<dbReference type="NCBIfam" id="TIGR01051">
    <property type="entry name" value="topA_bact"/>
    <property type="match status" value="1"/>
</dbReference>
<dbReference type="InterPro" id="IPR005733">
    <property type="entry name" value="TopoI_bac-type"/>
</dbReference>
<comment type="similarity">
    <text evidence="2 10">Belongs to the type IA topoisomerase family.</text>
</comment>
<dbReference type="GO" id="GO:0005694">
    <property type="term" value="C:chromosome"/>
    <property type="evidence" value="ECO:0007669"/>
    <property type="project" value="InterPro"/>
</dbReference>
<dbReference type="Pfam" id="PF01751">
    <property type="entry name" value="Toprim"/>
    <property type="match status" value="1"/>
</dbReference>
<dbReference type="PROSITE" id="PS50880">
    <property type="entry name" value="TOPRIM"/>
    <property type="match status" value="1"/>
</dbReference>
<dbReference type="PANTHER" id="PTHR42785:SF1">
    <property type="entry name" value="DNA TOPOISOMERASE"/>
    <property type="match status" value="1"/>
</dbReference>
<comment type="catalytic activity">
    <reaction evidence="1 10">
        <text>ATP-independent breakage of single-stranded DNA, followed by passage and rejoining.</text>
        <dbReference type="EC" id="5.6.2.1"/>
    </reaction>
</comment>
<dbReference type="InterPro" id="IPR003601">
    <property type="entry name" value="Topo_IA_2"/>
</dbReference>
<comment type="subunit">
    <text evidence="10">Monomer.</text>
</comment>
<feature type="region of interest" description="Interaction with DNA" evidence="10">
    <location>
        <begin position="163"/>
        <end position="168"/>
    </location>
</feature>
<dbReference type="InterPro" id="IPR013824">
    <property type="entry name" value="Topo_IA_cen_sub1"/>
</dbReference>
<dbReference type="InterPro" id="IPR003602">
    <property type="entry name" value="Topo_IA_DNA-bd_dom"/>
</dbReference>
<dbReference type="InterPro" id="IPR034149">
    <property type="entry name" value="TOPRIM_TopoI"/>
</dbReference>
<accession>A0AA42J1H0</accession>
<feature type="site" description="Interaction with DNA" evidence="10">
    <location>
        <position position="488"/>
    </location>
</feature>
<dbReference type="InterPro" id="IPR013826">
    <property type="entry name" value="Topo_IA_cen_sub3"/>
</dbReference>
<feature type="domain" description="Topo IA-type catalytic" evidence="12">
    <location>
        <begin position="129"/>
        <end position="557"/>
    </location>
</feature>
<feature type="site" description="Interaction with DNA" evidence="10">
    <location>
        <position position="139"/>
    </location>
</feature>
<dbReference type="Gene3D" id="1.10.290.10">
    <property type="entry name" value="Topoisomerase I, domain 4"/>
    <property type="match status" value="1"/>
</dbReference>
<dbReference type="AlphaFoldDB" id="A0AA42J1H0"/>
<gene>
    <name evidence="10 13" type="primary">topA</name>
    <name evidence="13" type="ORF">PBV87_13405</name>
</gene>
<dbReference type="SMART" id="SM00493">
    <property type="entry name" value="TOPRIM"/>
    <property type="match status" value="1"/>
</dbReference>
<dbReference type="Pfam" id="PF01396">
    <property type="entry name" value="Zn_ribbon_Top1"/>
    <property type="match status" value="3"/>
</dbReference>
<sequence>MANNLVIVESAAKVNTISKFLGKTYKVEASIGHVRDLPKSQLGIDVENNFDPKYITIRGKGDLLQKLRKEAKAAKCIYLATDPDREGEAISWHLYHALKLEGKKVYRITFNEITEQAVKEAIKHPREVNMDLVDAQQARRVLDRLVGYKISPILWKKIRKGLSAGRVQSVTLRLLCDREKEIQEFIEQEYWSIESLFKQGKTKGFEAKLDKIGDKKADIKNEQEAQKIVDACMNQPFEVISTKVSERVKNPVLPFTTSTMQQDAAKHLGFSTQKTMNIAQQLYEGVKIGKKEVGIVTYIRTDSVRISETAKEQAVEYITSKFGKEYVQDGTAKKQVKAAKIQDAHEAIRPTYITYEPQEIKEYLSRDQYRLYQMIWSRFVGSQMTPARYESHAINIKNGEYTFKATYSVQLFDGYLKAYALENEQSGKVTTIKVNVGDQLECITLTPNQHFTQPPARYSEASLVKTLEENGVGRPSTYAPTITTLLARGYLTKENKVLYPTELGEVVNNIMLSHFDEIVDVEFTAQLEKILDEIASGNVQWKEIIKAFYPNFAKTVLKAEAEIENIDLTEVTDIPCDKCGAHMVVRYGKYGKFLGCPNFPECNFTKPWYEEVGVKCPLCGGEVILKKTKKGRTYYGCENNSDNCDFMSWQRPTGDKCPVCGDVLIEKGSAKNKHVVCRNNTCNYGKKGQQVTNEQNAQEKM</sequence>
<name>A0AA42J1H0_9FIRM</name>
<evidence type="ECO:0000259" key="11">
    <source>
        <dbReference type="PROSITE" id="PS50880"/>
    </source>
</evidence>
<dbReference type="GO" id="GO:0008270">
    <property type="term" value="F:zinc ion binding"/>
    <property type="evidence" value="ECO:0007669"/>
    <property type="project" value="UniProtKB-KW"/>
</dbReference>
<dbReference type="CDD" id="cd03363">
    <property type="entry name" value="TOPRIM_TopoIA_TopoI"/>
    <property type="match status" value="1"/>
</dbReference>
<dbReference type="SUPFAM" id="SSF56712">
    <property type="entry name" value="Prokaryotic type I DNA topoisomerase"/>
    <property type="match status" value="1"/>
</dbReference>
<keyword evidence="7 10" id="KW-0799">Topoisomerase</keyword>
<dbReference type="HAMAP" id="MF_00952">
    <property type="entry name" value="Topoisom_1_prok"/>
    <property type="match status" value="1"/>
</dbReference>
<evidence type="ECO:0000256" key="2">
    <source>
        <dbReference type="ARBA" id="ARBA00009446"/>
    </source>
</evidence>
<keyword evidence="3" id="KW-0479">Metal-binding</keyword>
<dbReference type="RefSeq" id="WP_053985149.1">
    <property type="nucleotide sequence ID" value="NZ_JAQIFT010000048.1"/>
</dbReference>
<keyword evidence="8 10" id="KW-0238">DNA-binding</keyword>
<evidence type="ECO:0000256" key="4">
    <source>
        <dbReference type="ARBA" id="ARBA00022771"/>
    </source>
</evidence>
<dbReference type="InterPro" id="IPR023405">
    <property type="entry name" value="Topo_IA_core_domain"/>
</dbReference>
<dbReference type="Gene3D" id="1.10.460.10">
    <property type="entry name" value="Topoisomerase I, domain 2"/>
    <property type="match status" value="1"/>
</dbReference>
<evidence type="ECO:0000313" key="13">
    <source>
        <dbReference type="EMBL" id="MDA3732484.1"/>
    </source>
</evidence>
<feature type="site" description="Interaction with DNA" evidence="10">
    <location>
        <position position="148"/>
    </location>
</feature>
<dbReference type="GO" id="GO:0006265">
    <property type="term" value="P:DNA topological change"/>
    <property type="evidence" value="ECO:0007669"/>
    <property type="project" value="UniProtKB-UniRule"/>
</dbReference>
<feature type="domain" description="Toprim" evidence="11">
    <location>
        <begin position="3"/>
        <end position="113"/>
    </location>
</feature>
<dbReference type="InterPro" id="IPR000380">
    <property type="entry name" value="Topo_IA"/>
</dbReference>
<evidence type="ECO:0000256" key="5">
    <source>
        <dbReference type="ARBA" id="ARBA00022833"/>
    </source>
</evidence>
<evidence type="ECO:0000259" key="12">
    <source>
        <dbReference type="PROSITE" id="PS52039"/>
    </source>
</evidence>
<keyword evidence="5" id="KW-0862">Zinc</keyword>
<organism evidence="13 14">
    <name type="scientific">Holtiella tumoricola</name>
    <dbReference type="NCBI Taxonomy" id="3018743"/>
    <lineage>
        <taxon>Bacteria</taxon>
        <taxon>Bacillati</taxon>
        <taxon>Bacillota</taxon>
        <taxon>Clostridia</taxon>
        <taxon>Lachnospirales</taxon>
        <taxon>Cellulosilyticaceae</taxon>
        <taxon>Holtiella</taxon>
    </lineage>
</organism>
<keyword evidence="6" id="KW-0460">Magnesium</keyword>
<evidence type="ECO:0000313" key="14">
    <source>
        <dbReference type="Proteomes" id="UP001169242"/>
    </source>
</evidence>
<dbReference type="GO" id="GO:0003677">
    <property type="term" value="F:DNA binding"/>
    <property type="evidence" value="ECO:0007669"/>
    <property type="project" value="UniProtKB-KW"/>
</dbReference>
<dbReference type="InterPro" id="IPR006171">
    <property type="entry name" value="TOPRIM_dom"/>
</dbReference>
<feature type="site" description="Interaction with DNA" evidence="10">
    <location>
        <position position="155"/>
    </location>
</feature>
<comment type="caution">
    <text evidence="13">The sequence shown here is derived from an EMBL/GenBank/DDBJ whole genome shotgun (WGS) entry which is preliminary data.</text>
</comment>
<dbReference type="GO" id="GO:0003917">
    <property type="term" value="F:DNA topoisomerase type I (single strand cut, ATP-independent) activity"/>
    <property type="evidence" value="ECO:0007669"/>
    <property type="project" value="UniProtKB-UniRule"/>
</dbReference>
<feature type="site" description="Interaction with DNA" evidence="10">
    <location>
        <position position="140"/>
    </location>
</feature>
<dbReference type="Gene3D" id="2.70.20.10">
    <property type="entry name" value="Topoisomerase I, domain 3"/>
    <property type="match status" value="1"/>
</dbReference>
<dbReference type="Proteomes" id="UP001169242">
    <property type="component" value="Unassembled WGS sequence"/>
</dbReference>
<dbReference type="PROSITE" id="PS52039">
    <property type="entry name" value="TOPO_IA_2"/>
    <property type="match status" value="1"/>
</dbReference>